<sequence length="566" mass="60083">MVPFKRRSTLSIQSRSWKRELVPKDVVNLEYGMELAEFPSTALKFTAHADMPIVLLEDIEYLVDAVICHVTYGVPTAVVELNFRSDNAYTEALNSWSPPFILVTSHLTCNLDDRRGAWLVTGVKGKENYPQIKLTAQSMPLREMGASFLISHSAEGISSAWRQPHALNARIDKVFDFGHVLNLAPRQQLFPLTSGLLDARSTDEVLDVSDAGGVQVFCVNCVSTTNFSVGMELEVTDLGASISAAHINITVLQFEQDIQLEISLDGTASFNQSVDVIRTPLPGLALDVNISVVLPSFSVSIGSIQIPEIGSVGFFFGGAVSASLDVVGGLNFSIGARTSVQPGATATFVMVGDSNSSAAGWDSPTFELIPFRLNSGSLNTTAQLSLSPFLDAEIALLSDDAADARLSIDTPQVTATAAIQANAVNPQCQPIGPNDFTFFSNALTFGAAANLQIQATTNGSILPDTDVSIFSVPVNFAAFPAPDAPDCFIVADDNPADTATLAGEVPSPTGTLLAASSAVPTFDIQKIESFYSAHGALPTNATTIPSNLKSAINGKVNAMPIMYGWI</sequence>
<accession>A0AAD7N5C6</accession>
<proteinExistence type="predicted"/>
<evidence type="ECO:0000259" key="1">
    <source>
        <dbReference type="Pfam" id="PF22974"/>
    </source>
</evidence>
<dbReference type="AlphaFoldDB" id="A0AAD7N5C6"/>
<evidence type="ECO:0000313" key="3">
    <source>
        <dbReference type="Proteomes" id="UP001215280"/>
    </source>
</evidence>
<feature type="domain" description="DUF7029" evidence="1">
    <location>
        <begin position="47"/>
        <end position="148"/>
    </location>
</feature>
<protein>
    <recommendedName>
        <fullName evidence="1">DUF7029 domain-containing protein</fullName>
    </recommendedName>
</protein>
<name>A0AAD7N5C6_9AGAR</name>
<gene>
    <name evidence="2" type="ORF">DFH07DRAFT_963052</name>
</gene>
<dbReference type="Pfam" id="PF22974">
    <property type="entry name" value="DUF7029"/>
    <property type="match status" value="1"/>
</dbReference>
<comment type="caution">
    <text evidence="2">The sequence shown here is derived from an EMBL/GenBank/DDBJ whole genome shotgun (WGS) entry which is preliminary data.</text>
</comment>
<dbReference type="EMBL" id="JARJLG010000099">
    <property type="protein sequence ID" value="KAJ7746180.1"/>
    <property type="molecule type" value="Genomic_DNA"/>
</dbReference>
<keyword evidence="3" id="KW-1185">Reference proteome</keyword>
<evidence type="ECO:0000313" key="2">
    <source>
        <dbReference type="EMBL" id="KAJ7746180.1"/>
    </source>
</evidence>
<reference evidence="2" key="1">
    <citation type="submission" date="2023-03" db="EMBL/GenBank/DDBJ databases">
        <title>Massive genome expansion in bonnet fungi (Mycena s.s.) driven by repeated elements and novel gene families across ecological guilds.</title>
        <authorList>
            <consortium name="Lawrence Berkeley National Laboratory"/>
            <person name="Harder C.B."/>
            <person name="Miyauchi S."/>
            <person name="Viragh M."/>
            <person name="Kuo A."/>
            <person name="Thoen E."/>
            <person name="Andreopoulos B."/>
            <person name="Lu D."/>
            <person name="Skrede I."/>
            <person name="Drula E."/>
            <person name="Henrissat B."/>
            <person name="Morin E."/>
            <person name="Kohler A."/>
            <person name="Barry K."/>
            <person name="LaButti K."/>
            <person name="Morin E."/>
            <person name="Salamov A."/>
            <person name="Lipzen A."/>
            <person name="Mereny Z."/>
            <person name="Hegedus B."/>
            <person name="Baldrian P."/>
            <person name="Stursova M."/>
            <person name="Weitz H."/>
            <person name="Taylor A."/>
            <person name="Grigoriev I.V."/>
            <person name="Nagy L.G."/>
            <person name="Martin F."/>
            <person name="Kauserud H."/>
        </authorList>
    </citation>
    <scope>NUCLEOTIDE SEQUENCE</scope>
    <source>
        <strain evidence="2">CBHHK188m</strain>
    </source>
</reference>
<organism evidence="2 3">
    <name type="scientific">Mycena maculata</name>
    <dbReference type="NCBI Taxonomy" id="230809"/>
    <lineage>
        <taxon>Eukaryota</taxon>
        <taxon>Fungi</taxon>
        <taxon>Dikarya</taxon>
        <taxon>Basidiomycota</taxon>
        <taxon>Agaricomycotina</taxon>
        <taxon>Agaricomycetes</taxon>
        <taxon>Agaricomycetidae</taxon>
        <taxon>Agaricales</taxon>
        <taxon>Marasmiineae</taxon>
        <taxon>Mycenaceae</taxon>
        <taxon>Mycena</taxon>
    </lineage>
</organism>
<dbReference type="InterPro" id="IPR054293">
    <property type="entry name" value="DUF7029"/>
</dbReference>
<dbReference type="Proteomes" id="UP001215280">
    <property type="component" value="Unassembled WGS sequence"/>
</dbReference>